<evidence type="ECO:0000256" key="4">
    <source>
        <dbReference type="PIRSR" id="PIRSR617867-1"/>
    </source>
</evidence>
<sequence length="187" mass="20827">MTSSSSTPEVKPVSILFVCLGNICRSPMAEGVFRSLTHYDTPSQHPLIARIDSCGTGAYHTNSQPDPRTLSVLAEHGIKDYKHKARKLRAPKDFDEFDYVIGMDGENMVDLEDADRREIASGEEPITGRLRLFGLFGGKSEDEEVGDPYYGGRDGFEVAYEQVVRCGKGLLEHIEERARSRGWKGET</sequence>
<protein>
    <recommendedName>
        <fullName evidence="5">Phosphotyrosine protein phosphatase I domain-containing protein</fullName>
    </recommendedName>
</protein>
<evidence type="ECO:0000256" key="3">
    <source>
        <dbReference type="ARBA" id="ARBA00022912"/>
    </source>
</evidence>
<feature type="domain" description="Phosphotyrosine protein phosphatase I" evidence="5">
    <location>
        <begin position="13"/>
        <end position="173"/>
    </location>
</feature>
<dbReference type="Pfam" id="PF01451">
    <property type="entry name" value="LMWPc"/>
    <property type="match status" value="1"/>
</dbReference>
<keyword evidence="3" id="KW-0904">Protein phosphatase</keyword>
<dbReference type="InterPro" id="IPR017867">
    <property type="entry name" value="Tyr_phospatase_low_mol_wt"/>
</dbReference>
<dbReference type="AlphaFoldDB" id="A0A1V8SH99"/>
<evidence type="ECO:0000313" key="7">
    <source>
        <dbReference type="Proteomes" id="UP000192596"/>
    </source>
</evidence>
<dbReference type="PANTHER" id="PTHR11717:SF7">
    <property type="entry name" value="LOW MOLECULAR WEIGHT PHOSPHOTYROSINE PROTEIN PHOSPHATASE"/>
    <property type="match status" value="1"/>
</dbReference>
<dbReference type="CDD" id="cd16343">
    <property type="entry name" value="LMWPTP"/>
    <property type="match status" value="1"/>
</dbReference>
<accession>A0A1V8SH99</accession>
<dbReference type="PRINTS" id="PR00719">
    <property type="entry name" value="LMWPTPASE"/>
</dbReference>
<dbReference type="InterPro" id="IPR036196">
    <property type="entry name" value="Ptyr_pPase_sf"/>
</dbReference>
<reference evidence="7" key="1">
    <citation type="submission" date="2017-03" db="EMBL/GenBank/DDBJ databases">
        <title>Genomes of endolithic fungi from Antarctica.</title>
        <authorList>
            <person name="Coleine C."/>
            <person name="Masonjones S."/>
            <person name="Stajich J.E."/>
        </authorList>
    </citation>
    <scope>NUCLEOTIDE SEQUENCE [LARGE SCALE GENOMIC DNA]</scope>
    <source>
        <strain evidence="7">CCFEE 5527</strain>
    </source>
</reference>
<gene>
    <name evidence="6" type="ORF">B0A48_15785</name>
</gene>
<name>A0A1V8SH99_9PEZI</name>
<dbReference type="InterPro" id="IPR050438">
    <property type="entry name" value="LMW_PTPase"/>
</dbReference>
<feature type="active site" description="Proton donor" evidence="4">
    <location>
        <position position="147"/>
    </location>
</feature>
<dbReference type="Gene3D" id="3.40.50.2300">
    <property type="match status" value="1"/>
</dbReference>
<feature type="active site" evidence="4">
    <location>
        <position position="25"/>
    </location>
</feature>
<dbReference type="SUPFAM" id="SSF52788">
    <property type="entry name" value="Phosphotyrosine protein phosphatases I"/>
    <property type="match status" value="1"/>
</dbReference>
<proteinExistence type="inferred from homology"/>
<comment type="similarity">
    <text evidence="1">Belongs to the low molecular weight phosphotyrosine protein phosphatase family.</text>
</comment>
<dbReference type="InParanoid" id="A0A1V8SH99"/>
<evidence type="ECO:0000256" key="2">
    <source>
        <dbReference type="ARBA" id="ARBA00022801"/>
    </source>
</evidence>
<dbReference type="InterPro" id="IPR023485">
    <property type="entry name" value="Ptyr_pPase"/>
</dbReference>
<dbReference type="FunCoup" id="A0A1V8SH99">
    <property type="interactions" value="1052"/>
</dbReference>
<comment type="caution">
    <text evidence="6">The sequence shown here is derived from an EMBL/GenBank/DDBJ whole genome shotgun (WGS) entry which is preliminary data.</text>
</comment>
<evidence type="ECO:0000313" key="6">
    <source>
        <dbReference type="EMBL" id="OQN98524.1"/>
    </source>
</evidence>
<dbReference type="PANTHER" id="PTHR11717">
    <property type="entry name" value="LOW MOLECULAR WEIGHT PROTEIN TYROSINE PHOSPHATASE"/>
    <property type="match status" value="1"/>
</dbReference>
<keyword evidence="2" id="KW-0378">Hydrolase</keyword>
<feature type="active site" evidence="4">
    <location>
        <position position="19"/>
    </location>
</feature>
<dbReference type="EMBL" id="NAJO01000045">
    <property type="protein sequence ID" value="OQN98524.1"/>
    <property type="molecule type" value="Genomic_DNA"/>
</dbReference>
<keyword evidence="7" id="KW-1185">Reference proteome</keyword>
<dbReference type="GO" id="GO:0004725">
    <property type="term" value="F:protein tyrosine phosphatase activity"/>
    <property type="evidence" value="ECO:0007669"/>
    <property type="project" value="InterPro"/>
</dbReference>
<dbReference type="OrthoDB" id="3388at2759"/>
<dbReference type="STRING" id="1507870.A0A1V8SH99"/>
<evidence type="ECO:0000256" key="1">
    <source>
        <dbReference type="ARBA" id="ARBA00011063"/>
    </source>
</evidence>
<dbReference type="SMART" id="SM00226">
    <property type="entry name" value="LMWPc"/>
    <property type="match status" value="1"/>
</dbReference>
<organism evidence="6 7">
    <name type="scientific">Cryoendolithus antarcticus</name>
    <dbReference type="NCBI Taxonomy" id="1507870"/>
    <lineage>
        <taxon>Eukaryota</taxon>
        <taxon>Fungi</taxon>
        <taxon>Dikarya</taxon>
        <taxon>Ascomycota</taxon>
        <taxon>Pezizomycotina</taxon>
        <taxon>Dothideomycetes</taxon>
        <taxon>Dothideomycetidae</taxon>
        <taxon>Cladosporiales</taxon>
        <taxon>Cladosporiaceae</taxon>
        <taxon>Cryoendolithus</taxon>
    </lineage>
</organism>
<evidence type="ECO:0000259" key="5">
    <source>
        <dbReference type="SMART" id="SM00226"/>
    </source>
</evidence>
<dbReference type="Proteomes" id="UP000192596">
    <property type="component" value="Unassembled WGS sequence"/>
</dbReference>